<dbReference type="Proteomes" id="UP000656804">
    <property type="component" value="Unassembled WGS sequence"/>
</dbReference>
<keyword evidence="1" id="KW-1133">Transmembrane helix</keyword>
<proteinExistence type="predicted"/>
<accession>A0A930Y866</accession>
<feature type="transmembrane region" description="Helical" evidence="1">
    <location>
        <begin position="125"/>
        <end position="144"/>
    </location>
</feature>
<sequence>MDLVRIGYLATFGIVVLAALSLGVRRLAGLARGDAAEQRWMDESHQLDRSDRFAIVRAVMRGRAAPERLVCSAVIFSEATQAQLERRLHDRGARWSRGLGVALLVLFAVPQLVQAVTDPAQRTHALVVVAVQAGLVALLVVSGLRQRRTLERVQASRDANEQLCRAARAAD</sequence>
<feature type="transmembrane region" description="Helical" evidence="1">
    <location>
        <begin position="6"/>
        <end position="24"/>
    </location>
</feature>
<dbReference type="EMBL" id="JADIVZ010000007">
    <property type="protein sequence ID" value="MBF4162787.1"/>
    <property type="molecule type" value="Genomic_DNA"/>
</dbReference>
<evidence type="ECO:0000256" key="1">
    <source>
        <dbReference type="SAM" id="Phobius"/>
    </source>
</evidence>
<gene>
    <name evidence="2" type="ORF">ISG29_13905</name>
</gene>
<protein>
    <submittedName>
        <fullName evidence="2">Uncharacterized protein</fullName>
    </submittedName>
</protein>
<dbReference type="AlphaFoldDB" id="A0A930Y866"/>
<keyword evidence="3" id="KW-1185">Reference proteome</keyword>
<keyword evidence="1" id="KW-0812">Transmembrane</keyword>
<dbReference type="RefSeq" id="WP_194504050.1">
    <property type="nucleotide sequence ID" value="NZ_JADIVZ010000007.1"/>
</dbReference>
<organism evidence="2 3">
    <name type="scientific">Nocardioides acrostichi</name>
    <dbReference type="NCBI Taxonomy" id="2784339"/>
    <lineage>
        <taxon>Bacteria</taxon>
        <taxon>Bacillati</taxon>
        <taxon>Actinomycetota</taxon>
        <taxon>Actinomycetes</taxon>
        <taxon>Propionibacteriales</taxon>
        <taxon>Nocardioidaceae</taxon>
        <taxon>Nocardioides</taxon>
    </lineage>
</organism>
<feature type="transmembrane region" description="Helical" evidence="1">
    <location>
        <begin position="95"/>
        <end position="113"/>
    </location>
</feature>
<reference evidence="2" key="1">
    <citation type="submission" date="2020-11" db="EMBL/GenBank/DDBJ databases">
        <title>Nocardioides sp. CBS4Y-1, whole genome shotgun sequence.</title>
        <authorList>
            <person name="Tuo L."/>
        </authorList>
    </citation>
    <scope>NUCLEOTIDE SEQUENCE</scope>
    <source>
        <strain evidence="2">CBS4Y-1</strain>
    </source>
</reference>
<keyword evidence="1" id="KW-0472">Membrane</keyword>
<name>A0A930Y866_9ACTN</name>
<evidence type="ECO:0000313" key="2">
    <source>
        <dbReference type="EMBL" id="MBF4162787.1"/>
    </source>
</evidence>
<evidence type="ECO:0000313" key="3">
    <source>
        <dbReference type="Proteomes" id="UP000656804"/>
    </source>
</evidence>
<comment type="caution">
    <text evidence="2">The sequence shown here is derived from an EMBL/GenBank/DDBJ whole genome shotgun (WGS) entry which is preliminary data.</text>
</comment>